<reference evidence="6 7" key="1">
    <citation type="submission" date="2016-11" db="EMBL/GenBank/DDBJ databases">
        <authorList>
            <person name="Jaros S."/>
            <person name="Januszkiewicz K."/>
            <person name="Wedrychowicz H."/>
        </authorList>
    </citation>
    <scope>NUCLEOTIDE SEQUENCE [LARGE SCALE GENOMIC DNA]</scope>
    <source>
        <strain evidence="6 7">DSM 14916</strain>
    </source>
</reference>
<organism evidence="6 7">
    <name type="scientific">Muricoccus roseus</name>
    <dbReference type="NCBI Taxonomy" id="198092"/>
    <lineage>
        <taxon>Bacteria</taxon>
        <taxon>Pseudomonadati</taxon>
        <taxon>Pseudomonadota</taxon>
        <taxon>Alphaproteobacteria</taxon>
        <taxon>Acetobacterales</taxon>
        <taxon>Roseomonadaceae</taxon>
        <taxon>Muricoccus</taxon>
    </lineage>
</organism>
<dbReference type="InterPro" id="IPR030678">
    <property type="entry name" value="Peptide/Ni-bd"/>
</dbReference>
<sequence>MLRRSLLTGTAAAAFLPRPSLAQGGASVLRYVPQSDLTVVDPVLTTAYITRTHGLMIWDQLYGLDAELRPQPQMVEGHGVEEDGKRWTFRLRDGLRFHDGEPVRGRDCVASIRRWAQRDSLGQALMARMDEISAPDDRSFVIRLKRPYGAMLDTLAKVGPPALLIMPERLAQTEATRAITEIVGSGPFRWKGDERVVGARVVYEKFAGYRPREGGSLSSWAAGPKRAHFDRVEWHVMPDPGTATSALSNGEVDWWENPTNDLLPVLERNRQVATQLATPLGTMGTGIFNHLHPPFDKAAVRRVVLEAMSQEDSMIAAAGTDPSLYKTGVGIFTPNTPMANGASMEAITRRRDHEASKRALAAAGYRGERVILMIPSDQPVLAALGEVCLDTLRRIGMNVEPAVSDWGTLVQRRASKAPPEQGGWNMFNTTWAGLDMINPVVQQVLRCNGERGFFGWPDIPRIEQLREAWLDAPDLEAQKKAAAEIQAVAMQEVPYVPTGQYLYKTAYRRRLADVPKGLFVFWDVRAA</sequence>
<evidence type="ECO:0000313" key="6">
    <source>
        <dbReference type="EMBL" id="SHK34811.1"/>
    </source>
</evidence>
<dbReference type="InterPro" id="IPR000914">
    <property type="entry name" value="SBP_5_dom"/>
</dbReference>
<name>A0A1M6RQL7_9PROT</name>
<dbReference type="Gene3D" id="3.10.105.10">
    <property type="entry name" value="Dipeptide-binding Protein, Domain 3"/>
    <property type="match status" value="1"/>
</dbReference>
<dbReference type="AlphaFoldDB" id="A0A1M6RQL7"/>
<dbReference type="GO" id="GO:1904680">
    <property type="term" value="F:peptide transmembrane transporter activity"/>
    <property type="evidence" value="ECO:0007669"/>
    <property type="project" value="TreeGrafter"/>
</dbReference>
<feature type="signal peptide" evidence="4">
    <location>
        <begin position="1"/>
        <end position="22"/>
    </location>
</feature>
<evidence type="ECO:0000256" key="2">
    <source>
        <dbReference type="ARBA" id="ARBA00005695"/>
    </source>
</evidence>
<evidence type="ECO:0000256" key="1">
    <source>
        <dbReference type="ARBA" id="ARBA00004418"/>
    </source>
</evidence>
<dbReference type="Gene3D" id="3.40.190.10">
    <property type="entry name" value="Periplasmic binding protein-like II"/>
    <property type="match status" value="1"/>
</dbReference>
<dbReference type="GO" id="GO:0015833">
    <property type="term" value="P:peptide transport"/>
    <property type="evidence" value="ECO:0007669"/>
    <property type="project" value="TreeGrafter"/>
</dbReference>
<dbReference type="GO" id="GO:0043190">
    <property type="term" value="C:ATP-binding cassette (ABC) transporter complex"/>
    <property type="evidence" value="ECO:0007669"/>
    <property type="project" value="InterPro"/>
</dbReference>
<evidence type="ECO:0000313" key="7">
    <source>
        <dbReference type="Proteomes" id="UP000184387"/>
    </source>
</evidence>
<keyword evidence="3 4" id="KW-0732">Signal</keyword>
<dbReference type="GO" id="GO:0030288">
    <property type="term" value="C:outer membrane-bounded periplasmic space"/>
    <property type="evidence" value="ECO:0007669"/>
    <property type="project" value="UniProtKB-ARBA"/>
</dbReference>
<dbReference type="PIRSF" id="PIRSF002741">
    <property type="entry name" value="MppA"/>
    <property type="match status" value="1"/>
</dbReference>
<accession>A0A1M6RQL7</accession>
<dbReference type="PANTHER" id="PTHR30290">
    <property type="entry name" value="PERIPLASMIC BINDING COMPONENT OF ABC TRANSPORTER"/>
    <property type="match status" value="1"/>
</dbReference>
<evidence type="ECO:0000256" key="4">
    <source>
        <dbReference type="SAM" id="SignalP"/>
    </source>
</evidence>
<gene>
    <name evidence="6" type="ORF">SAMN02745194_04745</name>
</gene>
<comment type="subcellular location">
    <subcellularLocation>
        <location evidence="1">Periplasm</location>
    </subcellularLocation>
</comment>
<dbReference type="InterPro" id="IPR039424">
    <property type="entry name" value="SBP_5"/>
</dbReference>
<dbReference type="RefSeq" id="WP_073139836.1">
    <property type="nucleotide sequence ID" value="NZ_FQZF01000045.1"/>
</dbReference>
<feature type="chain" id="PRO_5012387116" evidence="4">
    <location>
        <begin position="23"/>
        <end position="527"/>
    </location>
</feature>
<comment type="similarity">
    <text evidence="2">Belongs to the bacterial solute-binding protein 5 family.</text>
</comment>
<feature type="domain" description="Solute-binding protein family 5" evidence="5">
    <location>
        <begin position="70"/>
        <end position="433"/>
    </location>
</feature>
<dbReference type="PANTHER" id="PTHR30290:SF38">
    <property type="entry name" value="D,D-DIPEPTIDE-BINDING PERIPLASMIC PROTEIN DDPA-RELATED"/>
    <property type="match status" value="1"/>
</dbReference>
<keyword evidence="7" id="KW-1185">Reference proteome</keyword>
<dbReference type="Proteomes" id="UP000184387">
    <property type="component" value="Unassembled WGS sequence"/>
</dbReference>
<dbReference type="STRING" id="198092.SAMN02745194_04745"/>
<proteinExistence type="inferred from homology"/>
<evidence type="ECO:0000256" key="3">
    <source>
        <dbReference type="ARBA" id="ARBA00022729"/>
    </source>
</evidence>
<dbReference type="SUPFAM" id="SSF53850">
    <property type="entry name" value="Periplasmic binding protein-like II"/>
    <property type="match status" value="1"/>
</dbReference>
<evidence type="ECO:0000259" key="5">
    <source>
        <dbReference type="Pfam" id="PF00496"/>
    </source>
</evidence>
<dbReference type="Pfam" id="PF00496">
    <property type="entry name" value="SBP_bac_5"/>
    <property type="match status" value="1"/>
</dbReference>
<dbReference type="CDD" id="cd08502">
    <property type="entry name" value="PBP2_NikA_DppA_OppA_like_16"/>
    <property type="match status" value="1"/>
</dbReference>
<dbReference type="OrthoDB" id="7233744at2"/>
<dbReference type="EMBL" id="FQZF01000045">
    <property type="protein sequence ID" value="SHK34811.1"/>
    <property type="molecule type" value="Genomic_DNA"/>
</dbReference>
<protein>
    <submittedName>
        <fullName evidence="6">Peptide/nickel transport system substrate-binding protein</fullName>
    </submittedName>
</protein>